<dbReference type="InterPro" id="IPR002740">
    <property type="entry name" value="EVE_domain"/>
</dbReference>
<dbReference type="SUPFAM" id="SSF88697">
    <property type="entry name" value="PUA domain-like"/>
    <property type="match status" value="1"/>
</dbReference>
<dbReference type="Gene3D" id="3.10.590.10">
    <property type="entry name" value="ph1033 like domains"/>
    <property type="match status" value="1"/>
</dbReference>
<comment type="caution">
    <text evidence="3">The sequence shown here is derived from an EMBL/GenBank/DDBJ whole genome shotgun (WGS) entry which is preliminary data.</text>
</comment>
<dbReference type="EMBL" id="JBHSMG010000002">
    <property type="protein sequence ID" value="MFC5502747.1"/>
    <property type="molecule type" value="Genomic_DNA"/>
</dbReference>
<dbReference type="InterPro" id="IPR015947">
    <property type="entry name" value="PUA-like_sf"/>
</dbReference>
<accession>A0ABW0NTY6</accession>
<feature type="domain" description="EVE" evidence="2">
    <location>
        <begin position="3"/>
        <end position="132"/>
    </location>
</feature>
<dbReference type="Pfam" id="PF01878">
    <property type="entry name" value="EVE"/>
    <property type="match status" value="1"/>
</dbReference>
<dbReference type="HAMAP" id="MF_00771">
    <property type="entry name" value="UPF0310"/>
    <property type="match status" value="1"/>
</dbReference>
<proteinExistence type="inferred from homology"/>
<dbReference type="RefSeq" id="WP_386740444.1">
    <property type="nucleotide sequence ID" value="NZ_JBHSMG010000002.1"/>
</dbReference>
<evidence type="ECO:0000259" key="2">
    <source>
        <dbReference type="Pfam" id="PF01878"/>
    </source>
</evidence>
<name>A0ABW0NTY6_9MICO</name>
<evidence type="ECO:0000313" key="4">
    <source>
        <dbReference type="Proteomes" id="UP001596039"/>
    </source>
</evidence>
<dbReference type="CDD" id="cd21132">
    <property type="entry name" value="EVE-like"/>
    <property type="match status" value="1"/>
</dbReference>
<sequence>MDYWMGVVHRDHALRGVAQGIAQTNHGARFGVARMQPGDGFVYYSPKDVYPDGHSLREFTAIGVVAPGEVWQAEQGEFRPWRRKVDWDESATPTPITPLLDVLELTRGVRNWGLQLQKGHLSLSEHDFWLIAHEMNAEAVLSTRHGSARESGSSRGSVA</sequence>
<evidence type="ECO:0000256" key="1">
    <source>
        <dbReference type="HAMAP-Rule" id="MF_00771"/>
    </source>
</evidence>
<reference evidence="4" key="1">
    <citation type="journal article" date="2019" name="Int. J. Syst. Evol. Microbiol.">
        <title>The Global Catalogue of Microorganisms (GCM) 10K type strain sequencing project: providing services to taxonomists for standard genome sequencing and annotation.</title>
        <authorList>
            <consortium name="The Broad Institute Genomics Platform"/>
            <consortium name="The Broad Institute Genome Sequencing Center for Infectious Disease"/>
            <person name="Wu L."/>
            <person name="Ma J."/>
        </authorList>
    </citation>
    <scope>NUCLEOTIDE SEQUENCE [LARGE SCALE GENOMIC DNA]</scope>
    <source>
        <strain evidence="4">CGMCC 4.6997</strain>
    </source>
</reference>
<dbReference type="InterPro" id="IPR022996">
    <property type="entry name" value="UPF0310"/>
</dbReference>
<organism evidence="3 4">
    <name type="scientific">Lysinimonas soli</name>
    <dbReference type="NCBI Taxonomy" id="1074233"/>
    <lineage>
        <taxon>Bacteria</taxon>
        <taxon>Bacillati</taxon>
        <taxon>Actinomycetota</taxon>
        <taxon>Actinomycetes</taxon>
        <taxon>Micrococcales</taxon>
        <taxon>Microbacteriaceae</taxon>
        <taxon>Lysinimonas</taxon>
    </lineage>
</organism>
<keyword evidence="4" id="KW-1185">Reference proteome</keyword>
<protein>
    <recommendedName>
        <fullName evidence="1">UPF0310 protein ACFPJ4_10905</fullName>
    </recommendedName>
</protein>
<gene>
    <name evidence="3" type="ORF">ACFPJ4_10905</name>
</gene>
<comment type="similarity">
    <text evidence="1">Belongs to the UPF0310 family.</text>
</comment>
<dbReference type="Proteomes" id="UP001596039">
    <property type="component" value="Unassembled WGS sequence"/>
</dbReference>
<evidence type="ECO:0000313" key="3">
    <source>
        <dbReference type="EMBL" id="MFC5502747.1"/>
    </source>
</evidence>